<keyword evidence="3" id="KW-1185">Reference proteome</keyword>
<proteinExistence type="predicted"/>
<dbReference type="Proteomes" id="UP000317977">
    <property type="component" value="Unassembled WGS sequence"/>
</dbReference>
<evidence type="ECO:0000259" key="1">
    <source>
        <dbReference type="Pfam" id="PF05157"/>
    </source>
</evidence>
<evidence type="ECO:0000313" key="2">
    <source>
        <dbReference type="EMBL" id="TWU51514.1"/>
    </source>
</evidence>
<dbReference type="RefSeq" id="WP_146534853.1">
    <property type="nucleotide sequence ID" value="NZ_SJPX01000003.1"/>
</dbReference>
<name>A0A5C6ET14_9BACT</name>
<dbReference type="AlphaFoldDB" id="A0A5C6ET14"/>
<dbReference type="EMBL" id="SJPX01000003">
    <property type="protein sequence ID" value="TWU51514.1"/>
    <property type="molecule type" value="Genomic_DNA"/>
</dbReference>
<evidence type="ECO:0000313" key="3">
    <source>
        <dbReference type="Proteomes" id="UP000317977"/>
    </source>
</evidence>
<accession>A0A5C6ET14</accession>
<dbReference type="OrthoDB" id="287045at2"/>
<dbReference type="Pfam" id="PF05157">
    <property type="entry name" value="MshEN"/>
    <property type="match status" value="1"/>
</dbReference>
<comment type="caution">
    <text evidence="2">The sequence shown here is derived from an EMBL/GenBank/DDBJ whole genome shotgun (WGS) entry which is preliminary data.</text>
</comment>
<sequence length="176" mass="20547">MKTLTTTYDDRPLPDPAMADLVPQSVAEELCVVPLQLLGGVLVFAGPQRLGKTDVERLAFILNRKVHCTVRSDQWYKRAWALLYPAETEPSSSDSHSVYWYWGGWHYWDGETLVVKASGWKGMEHWTGAAEFPPDHDDHDLWRWIVNCKPYHRLIDQSEMPKIRRVWRRWLSRVAT</sequence>
<gene>
    <name evidence="2" type="ORF">Poly59_31060</name>
</gene>
<reference evidence="2 3" key="1">
    <citation type="submission" date="2019-02" db="EMBL/GenBank/DDBJ databases">
        <title>Deep-cultivation of Planctomycetes and their phenomic and genomic characterization uncovers novel biology.</title>
        <authorList>
            <person name="Wiegand S."/>
            <person name="Jogler M."/>
            <person name="Boedeker C."/>
            <person name="Pinto D."/>
            <person name="Vollmers J."/>
            <person name="Rivas-Marin E."/>
            <person name="Kohn T."/>
            <person name="Peeters S.H."/>
            <person name="Heuer A."/>
            <person name="Rast P."/>
            <person name="Oberbeckmann S."/>
            <person name="Bunk B."/>
            <person name="Jeske O."/>
            <person name="Meyerdierks A."/>
            <person name="Storesund J.E."/>
            <person name="Kallscheuer N."/>
            <person name="Luecker S."/>
            <person name="Lage O.M."/>
            <person name="Pohl T."/>
            <person name="Merkel B.J."/>
            <person name="Hornburger P."/>
            <person name="Mueller R.-W."/>
            <person name="Bruemmer F."/>
            <person name="Labrenz M."/>
            <person name="Spormann A.M."/>
            <person name="Op Den Camp H."/>
            <person name="Overmann J."/>
            <person name="Amann R."/>
            <person name="Jetten M.S.M."/>
            <person name="Mascher T."/>
            <person name="Medema M.H."/>
            <person name="Devos D.P."/>
            <person name="Kaster A.-K."/>
            <person name="Ovreas L."/>
            <person name="Rohde M."/>
            <person name="Galperin M.Y."/>
            <person name="Jogler C."/>
        </authorList>
    </citation>
    <scope>NUCLEOTIDE SEQUENCE [LARGE SCALE GENOMIC DNA]</scope>
    <source>
        <strain evidence="2 3">Poly59</strain>
    </source>
</reference>
<protein>
    <recommendedName>
        <fullName evidence="1">Type II secretion system protein GspE N-terminal domain-containing protein</fullName>
    </recommendedName>
</protein>
<feature type="domain" description="Type II secretion system protein GspE N-terminal" evidence="1">
    <location>
        <begin position="13"/>
        <end position="87"/>
    </location>
</feature>
<dbReference type="InterPro" id="IPR007831">
    <property type="entry name" value="T2SS_GspE_N"/>
</dbReference>
<organism evidence="2 3">
    <name type="scientific">Rubripirellula reticaptiva</name>
    <dbReference type="NCBI Taxonomy" id="2528013"/>
    <lineage>
        <taxon>Bacteria</taxon>
        <taxon>Pseudomonadati</taxon>
        <taxon>Planctomycetota</taxon>
        <taxon>Planctomycetia</taxon>
        <taxon>Pirellulales</taxon>
        <taxon>Pirellulaceae</taxon>
        <taxon>Rubripirellula</taxon>
    </lineage>
</organism>